<keyword evidence="2" id="KW-1133">Transmembrane helix</keyword>
<keyword evidence="4" id="KW-1185">Reference proteome</keyword>
<comment type="caution">
    <text evidence="3">The sequence shown here is derived from an EMBL/GenBank/DDBJ whole genome shotgun (WGS) entry which is preliminary data.</text>
</comment>
<evidence type="ECO:0000313" key="3">
    <source>
        <dbReference type="EMBL" id="KAF6508157.1"/>
    </source>
</evidence>
<gene>
    <name evidence="3" type="ORF">HJG63_018114</name>
</gene>
<dbReference type="Proteomes" id="UP000593571">
    <property type="component" value="Unassembled WGS sequence"/>
</dbReference>
<proteinExistence type="predicted"/>
<evidence type="ECO:0000313" key="4">
    <source>
        <dbReference type="Proteomes" id="UP000593571"/>
    </source>
</evidence>
<name>A0A7J8KGX9_ROUAE</name>
<keyword evidence="2" id="KW-0472">Membrane</keyword>
<keyword evidence="2" id="KW-0812">Transmembrane</keyword>
<dbReference type="AlphaFoldDB" id="A0A7J8KGX9"/>
<accession>A0A7J8KGX9</accession>
<evidence type="ECO:0000256" key="2">
    <source>
        <dbReference type="SAM" id="Phobius"/>
    </source>
</evidence>
<feature type="transmembrane region" description="Helical" evidence="2">
    <location>
        <begin position="12"/>
        <end position="36"/>
    </location>
</feature>
<feature type="region of interest" description="Disordered" evidence="1">
    <location>
        <begin position="51"/>
        <end position="70"/>
    </location>
</feature>
<protein>
    <submittedName>
        <fullName evidence="3">Small leucine rich protein 1</fullName>
    </submittedName>
</protein>
<reference evidence="3 4" key="1">
    <citation type="journal article" date="2020" name="Nature">
        <title>Six reference-quality genomes reveal evolution of bat adaptations.</title>
        <authorList>
            <person name="Jebb D."/>
            <person name="Huang Z."/>
            <person name="Pippel M."/>
            <person name="Hughes G.M."/>
            <person name="Lavrichenko K."/>
            <person name="Devanna P."/>
            <person name="Winkler S."/>
            <person name="Jermiin L.S."/>
            <person name="Skirmuntt E.C."/>
            <person name="Katzourakis A."/>
            <person name="Burkitt-Gray L."/>
            <person name="Ray D.A."/>
            <person name="Sullivan K.A.M."/>
            <person name="Roscito J.G."/>
            <person name="Kirilenko B.M."/>
            <person name="Davalos L.M."/>
            <person name="Corthals A.P."/>
            <person name="Power M.L."/>
            <person name="Jones G."/>
            <person name="Ransome R.D."/>
            <person name="Dechmann D.K.N."/>
            <person name="Locatelli A.G."/>
            <person name="Puechmaille S.J."/>
            <person name="Fedrigo O."/>
            <person name="Jarvis E.D."/>
            <person name="Hiller M."/>
            <person name="Vernes S.C."/>
            <person name="Myers E.W."/>
            <person name="Teeling E.C."/>
        </authorList>
    </citation>
    <scope>NUCLEOTIDE SEQUENCE [LARGE SCALE GENOMIC DNA]</scope>
    <source>
        <strain evidence="3">MRouAeg1</strain>
        <tissue evidence="3">Muscle</tissue>
    </source>
</reference>
<sequence length="70" mass="8183">MSPVLSAFMRELPGWFLFSGVFLPVTLLLLLLIAYFRIKLMEVNEELSKTPDHQQYSKAGSSPYWRMKQM</sequence>
<dbReference type="EMBL" id="JACASE010000001">
    <property type="protein sequence ID" value="KAF6508157.1"/>
    <property type="molecule type" value="Genomic_DNA"/>
</dbReference>
<evidence type="ECO:0000256" key="1">
    <source>
        <dbReference type="SAM" id="MobiDB-lite"/>
    </source>
</evidence>
<organism evidence="3 4">
    <name type="scientific">Rousettus aegyptiacus</name>
    <name type="common">Egyptian fruit bat</name>
    <name type="synonym">Pteropus aegyptiacus</name>
    <dbReference type="NCBI Taxonomy" id="9407"/>
    <lineage>
        <taxon>Eukaryota</taxon>
        <taxon>Metazoa</taxon>
        <taxon>Chordata</taxon>
        <taxon>Craniata</taxon>
        <taxon>Vertebrata</taxon>
        <taxon>Euteleostomi</taxon>
        <taxon>Mammalia</taxon>
        <taxon>Eutheria</taxon>
        <taxon>Laurasiatheria</taxon>
        <taxon>Chiroptera</taxon>
        <taxon>Yinpterochiroptera</taxon>
        <taxon>Pteropodoidea</taxon>
        <taxon>Pteropodidae</taxon>
        <taxon>Rousettinae</taxon>
        <taxon>Rousettus</taxon>
    </lineage>
</organism>